<dbReference type="RefSeq" id="XP_001642901.1">
    <property type="nucleotide sequence ID" value="XM_001642851.1"/>
</dbReference>
<dbReference type="InterPro" id="IPR048266">
    <property type="entry name" value="Rax2-like_second"/>
</dbReference>
<feature type="domain" description="Rax2-like C-terminal" evidence="4">
    <location>
        <begin position="881"/>
        <end position="1121"/>
    </location>
</feature>
<dbReference type="GeneID" id="5543087"/>
<keyword evidence="8" id="KW-1185">Reference proteome</keyword>
<dbReference type="InterPro" id="IPR024982">
    <property type="entry name" value="Rax2-like_C"/>
</dbReference>
<dbReference type="AlphaFoldDB" id="A7TRS1"/>
<dbReference type="KEGG" id="vpo:Kpol_392p10"/>
<evidence type="ECO:0008006" key="9">
    <source>
        <dbReference type="Google" id="ProtNLM"/>
    </source>
</evidence>
<dbReference type="InterPro" id="IPR011045">
    <property type="entry name" value="N2O_reductase_N"/>
</dbReference>
<dbReference type="STRING" id="436907.A7TRS1"/>
<evidence type="ECO:0000256" key="2">
    <source>
        <dbReference type="SAM" id="Phobius"/>
    </source>
</evidence>
<organism evidence="8">
    <name type="scientific">Vanderwaltozyma polyspora (strain ATCC 22028 / DSM 70294 / BCRC 21397 / CBS 2163 / NBRC 10782 / NRRL Y-8283 / UCD 57-17)</name>
    <name type="common">Kluyveromyces polysporus</name>
    <dbReference type="NCBI Taxonomy" id="436907"/>
    <lineage>
        <taxon>Eukaryota</taxon>
        <taxon>Fungi</taxon>
        <taxon>Dikarya</taxon>
        <taxon>Ascomycota</taxon>
        <taxon>Saccharomycotina</taxon>
        <taxon>Saccharomycetes</taxon>
        <taxon>Saccharomycetales</taxon>
        <taxon>Saccharomycetaceae</taxon>
        <taxon>Vanderwaltozyma</taxon>
    </lineage>
</organism>
<evidence type="ECO:0000259" key="5">
    <source>
        <dbReference type="Pfam" id="PF20842"/>
    </source>
</evidence>
<dbReference type="GO" id="GO:0007121">
    <property type="term" value="P:bipolar cellular bud site selection"/>
    <property type="evidence" value="ECO:0007669"/>
    <property type="project" value="EnsemblFungi"/>
</dbReference>
<evidence type="ECO:0000256" key="1">
    <source>
        <dbReference type="SAM" id="MobiDB-lite"/>
    </source>
</evidence>
<dbReference type="HOGENOM" id="CLU_005863_0_0_1"/>
<dbReference type="SUPFAM" id="SSF50974">
    <property type="entry name" value="Nitrous oxide reductase, N-terminal domain"/>
    <property type="match status" value="1"/>
</dbReference>
<dbReference type="InParanoid" id="A7TRS1"/>
<evidence type="ECO:0000313" key="7">
    <source>
        <dbReference type="EMBL" id="EDO15043.1"/>
    </source>
</evidence>
<feature type="compositionally biased region" description="Low complexity" evidence="1">
    <location>
        <begin position="1132"/>
        <end position="1153"/>
    </location>
</feature>
<dbReference type="GO" id="GO:0005621">
    <property type="term" value="C:cellular bud scar"/>
    <property type="evidence" value="ECO:0007669"/>
    <property type="project" value="EnsemblFungi"/>
</dbReference>
<reference evidence="7 8" key="1">
    <citation type="journal article" date="2007" name="Proc. Natl. Acad. Sci. U.S.A.">
        <title>Independent sorting-out of thousands of duplicated gene pairs in two yeast species descended from a whole-genome duplication.</title>
        <authorList>
            <person name="Scannell D.R."/>
            <person name="Frank A.C."/>
            <person name="Conant G.C."/>
            <person name="Byrne K.P."/>
            <person name="Woolfit M."/>
            <person name="Wolfe K.H."/>
        </authorList>
    </citation>
    <scope>NUCLEOTIDE SEQUENCE [LARGE SCALE GENOMIC DNA]</scope>
    <source>
        <strain evidence="8">ATCC 22028 / DSM 70294 / BCRC 21397 / CBS 2163 / NBRC 10782 / NRRL Y-8283 / UCD 57-17</strain>
    </source>
</reference>
<protein>
    <recommendedName>
        <fullName evidence="9">Bud site selection protein RAX2</fullName>
    </recommendedName>
</protein>
<dbReference type="Pfam" id="PF20842">
    <property type="entry name" value="Rax2_2"/>
    <property type="match status" value="1"/>
</dbReference>
<keyword evidence="2" id="KW-0472">Membrane</keyword>
<feature type="domain" description="Rax2-like second" evidence="5">
    <location>
        <begin position="250"/>
        <end position="417"/>
    </location>
</feature>
<evidence type="ECO:0000259" key="6">
    <source>
        <dbReference type="Pfam" id="PF20843"/>
    </source>
</evidence>
<dbReference type="PANTHER" id="PTHR31778:SF2">
    <property type="entry name" value="BUD SITE SELECTION PROTEIN RAX2"/>
    <property type="match status" value="1"/>
</dbReference>
<dbReference type="PhylomeDB" id="A7TRS1"/>
<feature type="signal peptide" evidence="3">
    <location>
        <begin position="1"/>
        <end position="19"/>
    </location>
</feature>
<dbReference type="OrthoDB" id="2503993at2759"/>
<keyword evidence="2" id="KW-0812">Transmembrane</keyword>
<evidence type="ECO:0000256" key="3">
    <source>
        <dbReference type="SAM" id="SignalP"/>
    </source>
</evidence>
<name>A7TRS1_VANPO</name>
<dbReference type="eggNOG" id="ENOG502QQZD">
    <property type="taxonomic scope" value="Eukaryota"/>
</dbReference>
<proteinExistence type="predicted"/>
<evidence type="ECO:0000313" key="8">
    <source>
        <dbReference type="Proteomes" id="UP000000267"/>
    </source>
</evidence>
<dbReference type="GO" id="GO:0005935">
    <property type="term" value="C:cellular bud neck"/>
    <property type="evidence" value="ECO:0007669"/>
    <property type="project" value="EnsemblFungi"/>
</dbReference>
<dbReference type="InterPro" id="IPR048265">
    <property type="entry name" value="Rax2-like_third"/>
</dbReference>
<gene>
    <name evidence="7" type="ORF">Kpol_392p10</name>
</gene>
<keyword evidence="2" id="KW-1133">Transmembrane helix</keyword>
<dbReference type="Proteomes" id="UP000000267">
    <property type="component" value="Unassembled WGS sequence"/>
</dbReference>
<dbReference type="Pfam" id="PF20843">
    <property type="entry name" value="Rax2_3"/>
    <property type="match status" value="1"/>
</dbReference>
<feature type="region of interest" description="Disordered" evidence="1">
    <location>
        <begin position="1132"/>
        <end position="1154"/>
    </location>
</feature>
<accession>A7TRS1</accession>
<evidence type="ECO:0000259" key="4">
    <source>
        <dbReference type="Pfam" id="PF12768"/>
    </source>
</evidence>
<dbReference type="PANTHER" id="PTHR31778">
    <property type="entry name" value="BUD SITE SELECTION PROTEIN RAX2"/>
    <property type="match status" value="1"/>
</dbReference>
<dbReference type="OMA" id="NMYTPGC"/>
<feature type="domain" description="Rax2-like third" evidence="6">
    <location>
        <begin position="429"/>
        <end position="579"/>
    </location>
</feature>
<keyword evidence="3" id="KW-0732">Signal</keyword>
<dbReference type="Pfam" id="PF12768">
    <property type="entry name" value="Rax2"/>
    <property type="match status" value="1"/>
</dbReference>
<dbReference type="FunCoup" id="A7TRS1">
    <property type="interactions" value="90"/>
</dbReference>
<sequence length="1226" mass="134300">MLATIVRLISLGIIGVSQASQLTNVKDSLGINTVNIPQINFGNTNNEIQILSNIEGLTFYQYQGQQNFTGSIDTNSNTHGLIYYSNDTLIKLLEGSDNTKIDQIVPLDEDAFILSGSGTLGGFQLENQLLYNLSDLSIIPLFNNQLQNIKSILVDKDIVYFGGNFSYTSNNKTANSIISWNKVTKNVDMLPFIGFGKNSTVNSILKLDEDNLLFFGDFSTLDDKSLLVSNITTYTQQNSTSSSSTETNLELEQQISLKYASWASLGDLKSSTQFICPNGQNEAWSSAGTTGEITCNLAFEASLSKIRIFNSPYEQDQIASFRIVTAPSNGIMNLTYLDPLTSEVKYCDAFCPLYSSNALQASSENATTSASTSAFINGNKTNIGWSTDYQEFAFVNQVPVTALQVIALTSYGDNVGLSGFQLYQNSYSIFANNSLNEPACDSPNTVIPSSYLSNNIWYQGLNSQSYIATKYTPGDDPSPLVNFYPSINRIGNYTVNIYTPGCTGDGTCSFRGIVNVTLWDTATNDLISTTLIYQNNNEMKYDQLFEGFLDYAPKVTLEYYSGINDENSPVVVVADNVDLVPINIELDETIGNVTSSTEELKVPLNGMFQYQLSNFTSSNNNSTLKVDNTSLNLFPVSRFSSSVSLYGVEYNETLLLGGSIAGVYALSLSNYTNIRSTRIVETGGEVTGTGAYAGGVVLFGNFNISNRIVSSLSYNGTFDSFGNVNSNIATFSNLTFGESEILAFNNEYFFNTSTSSYIFNTSALSLSIWSAGSNDFGDTLFSGLITRNEFPNLNNSAVLTGNGTAQSLQLRNGIQPYLGVYLNDSLTAYLYDSSSNSNILFSNGLQGNWNLPRSVSSAYYSDNETMFVGSSLSNGDSGAELFVLNFTTMDLLYNETFDVNSSINSIVSFGRNSSLLVGGDFTAPNTNCSNLCLLNLGNNQWSSFSNKFDGTITGLEFANDSRLLISGSYRFENQSGISLGYIDLNNQEFKSLLSDSQKVNSFNYNNGTIVAWDSSTIYSYRGDSWSNHQIPNTNSSTSIKNVQIVSKLNNSLSTNNTSNNLNDELILVFGELYSEDYGFVQAMFYDFQNWIPYYITQPYSSLNTSKNSLFMNKDISLLYESQVVLQNPNSTISISSTSSSSATTRSSSTSSTSLKNGNIESKIHRGYVVLIGLALAIGTVAILGIFGVTMAYIFSDDKGEYVRIKPRIDEHEMLDTVPPEKLMKFI</sequence>
<dbReference type="GO" id="GO:0007120">
    <property type="term" value="P:axial cellular bud site selection"/>
    <property type="evidence" value="ECO:0007669"/>
    <property type="project" value="EnsemblFungi"/>
</dbReference>
<dbReference type="EMBL" id="DS480486">
    <property type="protein sequence ID" value="EDO15043.1"/>
    <property type="molecule type" value="Genomic_DNA"/>
</dbReference>
<feature type="chain" id="PRO_5002715842" description="Bud site selection protein RAX2" evidence="3">
    <location>
        <begin position="20"/>
        <end position="1226"/>
    </location>
</feature>
<feature type="transmembrane region" description="Helical" evidence="2">
    <location>
        <begin position="1167"/>
        <end position="1194"/>
    </location>
</feature>
<dbReference type="GO" id="GO:1902929">
    <property type="term" value="C:plasma membrane of growing cell tip"/>
    <property type="evidence" value="ECO:0007669"/>
    <property type="project" value="TreeGrafter"/>
</dbReference>
<dbReference type="GO" id="GO:0008104">
    <property type="term" value="P:intracellular protein localization"/>
    <property type="evidence" value="ECO:0007669"/>
    <property type="project" value="EnsemblFungi"/>
</dbReference>